<dbReference type="InterPro" id="IPR051351">
    <property type="entry name" value="Ascorbate-PTS_EIIA_comp"/>
</dbReference>
<evidence type="ECO:0000256" key="7">
    <source>
        <dbReference type="ARBA" id="ARBA00022777"/>
    </source>
</evidence>
<organism evidence="12 13">
    <name type="scientific">Paucilactobacillus suebicus DSM 5007 = KCTC 3549</name>
    <dbReference type="NCBI Taxonomy" id="1423807"/>
    <lineage>
        <taxon>Bacteria</taxon>
        <taxon>Bacillati</taxon>
        <taxon>Bacillota</taxon>
        <taxon>Bacilli</taxon>
        <taxon>Lactobacillales</taxon>
        <taxon>Lactobacillaceae</taxon>
        <taxon>Paucilactobacillus</taxon>
    </lineage>
</organism>
<dbReference type="EMBL" id="AZGF01000006">
    <property type="protein sequence ID" value="KRM12603.1"/>
    <property type="molecule type" value="Genomic_DNA"/>
</dbReference>
<dbReference type="Pfam" id="PF00359">
    <property type="entry name" value="PTS_EIIA_2"/>
    <property type="match status" value="1"/>
</dbReference>
<evidence type="ECO:0000256" key="10">
    <source>
        <dbReference type="ARBA" id="ARBA00042072"/>
    </source>
</evidence>
<dbReference type="GO" id="GO:0016301">
    <property type="term" value="F:kinase activity"/>
    <property type="evidence" value="ECO:0007669"/>
    <property type="project" value="UniProtKB-KW"/>
</dbReference>
<dbReference type="GO" id="GO:0005737">
    <property type="term" value="C:cytoplasm"/>
    <property type="evidence" value="ECO:0007669"/>
    <property type="project" value="UniProtKB-SubCell"/>
</dbReference>
<evidence type="ECO:0000256" key="4">
    <source>
        <dbReference type="ARBA" id="ARBA00022553"/>
    </source>
</evidence>
<keyword evidence="6" id="KW-0598">Phosphotransferase system</keyword>
<evidence type="ECO:0000256" key="9">
    <source>
        <dbReference type="ARBA" id="ARBA00041175"/>
    </source>
</evidence>
<dbReference type="InterPro" id="IPR016152">
    <property type="entry name" value="PTrfase/Anion_transptr"/>
</dbReference>
<dbReference type="CDD" id="cd00211">
    <property type="entry name" value="PTS_IIA_fru"/>
    <property type="match status" value="1"/>
</dbReference>
<evidence type="ECO:0000256" key="3">
    <source>
        <dbReference type="ARBA" id="ARBA00022490"/>
    </source>
</evidence>
<keyword evidence="7" id="KW-0418">Kinase</keyword>
<dbReference type="STRING" id="1423807.FD16_GL002116"/>
<evidence type="ECO:0000256" key="8">
    <source>
        <dbReference type="ARBA" id="ARBA00037387"/>
    </source>
</evidence>
<comment type="caution">
    <text evidence="12">The sequence shown here is derived from an EMBL/GenBank/DDBJ whole genome shotgun (WGS) entry which is preliminary data.</text>
</comment>
<comment type="subcellular location">
    <subcellularLocation>
        <location evidence="1">Cytoplasm</location>
    </subcellularLocation>
</comment>
<feature type="domain" description="PTS EIIA type-2" evidence="11">
    <location>
        <begin position="1"/>
        <end position="135"/>
    </location>
</feature>
<dbReference type="SUPFAM" id="SSF55804">
    <property type="entry name" value="Phoshotransferase/anion transport protein"/>
    <property type="match status" value="1"/>
</dbReference>
<keyword evidence="13" id="KW-1185">Reference proteome</keyword>
<evidence type="ECO:0000256" key="2">
    <source>
        <dbReference type="ARBA" id="ARBA00022448"/>
    </source>
</evidence>
<evidence type="ECO:0000256" key="5">
    <source>
        <dbReference type="ARBA" id="ARBA00022679"/>
    </source>
</evidence>
<keyword evidence="4" id="KW-0597">Phosphoprotein</keyword>
<dbReference type="Gene3D" id="3.40.930.10">
    <property type="entry name" value="Mannitol-specific EII, Chain A"/>
    <property type="match status" value="1"/>
</dbReference>
<protein>
    <recommendedName>
        <fullName evidence="9">Ascorbate-specific PTS system EIIA component</fullName>
    </recommendedName>
    <alternativeName>
        <fullName evidence="10">Ascorbate-specific phosphotransferase enzyme IIA component</fullName>
    </alternativeName>
</protein>
<dbReference type="GO" id="GO:0009401">
    <property type="term" value="P:phosphoenolpyruvate-dependent sugar phosphotransferase system"/>
    <property type="evidence" value="ECO:0007669"/>
    <property type="project" value="UniProtKB-KW"/>
</dbReference>
<evidence type="ECO:0000256" key="6">
    <source>
        <dbReference type="ARBA" id="ARBA00022683"/>
    </source>
</evidence>
<dbReference type="PROSITE" id="PS51094">
    <property type="entry name" value="PTS_EIIA_TYPE_2"/>
    <property type="match status" value="1"/>
</dbReference>
<keyword evidence="3" id="KW-0963">Cytoplasm</keyword>
<evidence type="ECO:0000313" key="13">
    <source>
        <dbReference type="Proteomes" id="UP000051820"/>
    </source>
</evidence>
<accession>A0A0R1WA29</accession>
<dbReference type="PATRIC" id="fig|1423807.3.peg.2172"/>
<dbReference type="PANTHER" id="PTHR36203:SF1">
    <property type="entry name" value="ASCORBATE-SPECIFIC PTS SYSTEM EIIA COMPONENT"/>
    <property type="match status" value="1"/>
</dbReference>
<dbReference type="Proteomes" id="UP000051820">
    <property type="component" value="Unassembled WGS sequence"/>
</dbReference>
<proteinExistence type="predicted"/>
<keyword evidence="2" id="KW-0813">Transport</keyword>
<sequence length="135" mass="15096">MSSLDNLTWKQAIEISAQPLIDNGSIEPSYVESMKKVVNEKGPYFNIGPHIALSHARPEAGANKISLALLKTDKEVNLVSKDHPIQLWFVLAATDSQSHLKVIQELMELLMDETKVTKMCEAKNVQELQNIIKTN</sequence>
<name>A0A0R1WA29_9LACO</name>
<dbReference type="PANTHER" id="PTHR36203">
    <property type="entry name" value="ASCORBATE-SPECIFIC PTS SYSTEM EIIA COMPONENT"/>
    <property type="match status" value="1"/>
</dbReference>
<evidence type="ECO:0000256" key="1">
    <source>
        <dbReference type="ARBA" id="ARBA00004496"/>
    </source>
</evidence>
<evidence type="ECO:0000259" key="11">
    <source>
        <dbReference type="PROSITE" id="PS51094"/>
    </source>
</evidence>
<gene>
    <name evidence="12" type="ORF">FD16_GL002116</name>
</gene>
<dbReference type="AlphaFoldDB" id="A0A0R1WA29"/>
<dbReference type="eggNOG" id="COG1762">
    <property type="taxonomic scope" value="Bacteria"/>
</dbReference>
<keyword evidence="5" id="KW-0808">Transferase</keyword>
<dbReference type="InterPro" id="IPR002178">
    <property type="entry name" value="PTS_EIIA_type-2_dom"/>
</dbReference>
<comment type="function">
    <text evidence="8">The phosphoenolpyruvate-dependent sugar phosphotransferase system (sugar PTS), a major carbohydrate active transport system, catalyzes the phosphorylation of incoming sugar substrates concomitantly with their translocation across the cell membrane. The enzyme II UlaABC PTS system is involved in ascorbate transport.</text>
</comment>
<reference evidence="12 13" key="1">
    <citation type="journal article" date="2015" name="Genome Announc.">
        <title>Expanding the biotechnology potential of lactobacilli through comparative genomics of 213 strains and associated genera.</title>
        <authorList>
            <person name="Sun Z."/>
            <person name="Harris H.M."/>
            <person name="McCann A."/>
            <person name="Guo C."/>
            <person name="Argimon S."/>
            <person name="Zhang W."/>
            <person name="Yang X."/>
            <person name="Jeffery I.B."/>
            <person name="Cooney J.C."/>
            <person name="Kagawa T.F."/>
            <person name="Liu W."/>
            <person name="Song Y."/>
            <person name="Salvetti E."/>
            <person name="Wrobel A."/>
            <person name="Rasinkangas P."/>
            <person name="Parkhill J."/>
            <person name="Rea M.C."/>
            <person name="O'Sullivan O."/>
            <person name="Ritari J."/>
            <person name="Douillard F.P."/>
            <person name="Paul Ross R."/>
            <person name="Yang R."/>
            <person name="Briner A.E."/>
            <person name="Felis G.E."/>
            <person name="de Vos W.M."/>
            <person name="Barrangou R."/>
            <person name="Klaenhammer T.R."/>
            <person name="Caufield P.W."/>
            <person name="Cui Y."/>
            <person name="Zhang H."/>
            <person name="O'Toole P.W."/>
        </authorList>
    </citation>
    <scope>NUCLEOTIDE SEQUENCE [LARGE SCALE GENOMIC DNA]</scope>
    <source>
        <strain evidence="12 13">DSM 5007</strain>
    </source>
</reference>
<evidence type="ECO:0000313" key="12">
    <source>
        <dbReference type="EMBL" id="KRM12603.1"/>
    </source>
</evidence>